<dbReference type="Pfam" id="PF00149">
    <property type="entry name" value="Metallophos"/>
    <property type="match status" value="1"/>
</dbReference>
<keyword evidence="4" id="KW-1185">Reference proteome</keyword>
<comment type="similarity">
    <text evidence="1">Belongs to the 5'-nucleotidase family.</text>
</comment>
<dbReference type="PRINTS" id="PR01607">
    <property type="entry name" value="APYRASEFAMLY"/>
</dbReference>
<dbReference type="Proteomes" id="UP001627408">
    <property type="component" value="Unassembled WGS sequence"/>
</dbReference>
<evidence type="ECO:0000256" key="1">
    <source>
        <dbReference type="RuleBase" id="RU362119"/>
    </source>
</evidence>
<name>A0ABW8USE8_9RHOB</name>
<organism evidence="3 4">
    <name type="scientific">Tateyamaria armeniaca</name>
    <dbReference type="NCBI Taxonomy" id="2518930"/>
    <lineage>
        <taxon>Bacteria</taxon>
        <taxon>Pseudomonadati</taxon>
        <taxon>Pseudomonadota</taxon>
        <taxon>Alphaproteobacteria</taxon>
        <taxon>Rhodobacterales</taxon>
        <taxon>Roseobacteraceae</taxon>
        <taxon>Tateyamaria</taxon>
    </lineage>
</organism>
<feature type="domain" description="Calcineurin-like phosphoesterase" evidence="2">
    <location>
        <begin position="12"/>
        <end position="245"/>
    </location>
</feature>
<evidence type="ECO:0000313" key="4">
    <source>
        <dbReference type="Proteomes" id="UP001627408"/>
    </source>
</evidence>
<dbReference type="EMBL" id="JBHDIY010000002">
    <property type="protein sequence ID" value="MFL4469805.1"/>
    <property type="molecule type" value="Genomic_DNA"/>
</dbReference>
<keyword evidence="1" id="KW-0547">Nucleotide-binding</keyword>
<sequence length="416" mass="43940">MSMNSPYAFADLRILATSDVHMHITGWDALRDRNVAGRGMDVLAHTIETARNTANGACLLFDNGDFLQGTPVGAICAAYASDVRHPWPDIVNALSYDAIGLGNHDFDFGVPFLERTVAHMDAPTVCASLASGSVAGVVPTLLIQRKVTCSDGQVRPLVIGVTSVLPPQTAIWNHRYLTGLIELEGGVSAARRAVTALQAQGADIIVMLCHSGAGASGTKDDENFGAEIAAKVEGIDAIILGHTHERLPKTAGPKDLNGVPAVMPGYAAEVLGQIDLRLGWTDVGWHVAGHDATLRLPGAEDQPVPAITALAAPALAKTQETLDQTLAQTTSGFHTYFGMLMSGPSDALIARAMINVIAEQVAGSDLADLPLIASVAPMTMGGAQGRATLSMCLRDRFKCAIWRCWHLIPTPFGRRC</sequence>
<proteinExistence type="inferred from homology"/>
<dbReference type="PANTHER" id="PTHR11575">
    <property type="entry name" value="5'-NUCLEOTIDASE-RELATED"/>
    <property type="match status" value="1"/>
</dbReference>
<comment type="caution">
    <text evidence="3">The sequence shown here is derived from an EMBL/GenBank/DDBJ whole genome shotgun (WGS) entry which is preliminary data.</text>
</comment>
<reference evidence="3 4" key="1">
    <citation type="submission" date="2024-08" db="EMBL/GenBank/DDBJ databases">
        <title>Tateyamaria sp. nov., isolated from marine algae.</title>
        <authorList>
            <person name="Choi B.J."/>
            <person name="Kim J.M."/>
            <person name="Lee J.K."/>
            <person name="Choi D.G."/>
            <person name="Bayburt H."/>
            <person name="Baek J.H."/>
            <person name="Han D.M."/>
            <person name="Jeon C.O."/>
        </authorList>
    </citation>
    <scope>NUCLEOTIDE SEQUENCE [LARGE SCALE GENOMIC DNA]</scope>
    <source>
        <strain evidence="3 4">KMU-156</strain>
    </source>
</reference>
<gene>
    <name evidence="3" type="ORF">ACERZ8_07980</name>
</gene>
<protein>
    <submittedName>
        <fullName evidence="3">Metallophosphoesterase</fullName>
    </submittedName>
</protein>
<evidence type="ECO:0000313" key="3">
    <source>
        <dbReference type="EMBL" id="MFL4469805.1"/>
    </source>
</evidence>
<dbReference type="InterPro" id="IPR029052">
    <property type="entry name" value="Metallo-depent_PP-like"/>
</dbReference>
<accession>A0ABW8USE8</accession>
<dbReference type="Gene3D" id="3.60.21.10">
    <property type="match status" value="1"/>
</dbReference>
<dbReference type="PANTHER" id="PTHR11575:SF6">
    <property type="entry name" value="2',3'-CYCLIC-NUCLEOTIDE 2'-PHOSPHODIESTERASE_3'-NUCLEOTIDASE"/>
    <property type="match status" value="1"/>
</dbReference>
<keyword evidence="1" id="KW-0378">Hydrolase</keyword>
<dbReference type="SUPFAM" id="SSF56300">
    <property type="entry name" value="Metallo-dependent phosphatases"/>
    <property type="match status" value="1"/>
</dbReference>
<dbReference type="InterPro" id="IPR004843">
    <property type="entry name" value="Calcineurin-like_PHP"/>
</dbReference>
<dbReference type="RefSeq" id="WP_407591708.1">
    <property type="nucleotide sequence ID" value="NZ_JBHDIY010000002.1"/>
</dbReference>
<evidence type="ECO:0000259" key="2">
    <source>
        <dbReference type="Pfam" id="PF00149"/>
    </source>
</evidence>
<dbReference type="InterPro" id="IPR006179">
    <property type="entry name" value="5_nucleotidase/apyrase"/>
</dbReference>